<reference evidence="8" key="1">
    <citation type="submission" date="2019-03" db="EMBL/GenBank/DDBJ databases">
        <title>Long read genome sequence of the mycoparasitic Pythium oligandrum ATCC 38472 isolated from sugarbeet rhizosphere.</title>
        <authorList>
            <person name="Gaulin E."/>
        </authorList>
    </citation>
    <scope>NUCLEOTIDE SEQUENCE</scope>
    <source>
        <strain evidence="8">ATCC 38472_TT</strain>
    </source>
</reference>
<feature type="region of interest" description="Disordered" evidence="6">
    <location>
        <begin position="348"/>
        <end position="375"/>
    </location>
</feature>
<keyword evidence="4" id="KW-0418">Kinase</keyword>
<keyword evidence="1" id="KW-0723">Serine/threonine-protein kinase</keyword>
<evidence type="ECO:0000313" key="9">
    <source>
        <dbReference type="Proteomes" id="UP000794436"/>
    </source>
</evidence>
<dbReference type="Gene3D" id="1.10.510.10">
    <property type="entry name" value="Transferase(Phosphotransferase) domain 1"/>
    <property type="match status" value="2"/>
</dbReference>
<evidence type="ECO:0000256" key="3">
    <source>
        <dbReference type="ARBA" id="ARBA00022741"/>
    </source>
</evidence>
<dbReference type="Proteomes" id="UP000794436">
    <property type="component" value="Unassembled WGS sequence"/>
</dbReference>
<evidence type="ECO:0000256" key="5">
    <source>
        <dbReference type="ARBA" id="ARBA00022840"/>
    </source>
</evidence>
<evidence type="ECO:0000256" key="6">
    <source>
        <dbReference type="SAM" id="MobiDB-lite"/>
    </source>
</evidence>
<dbReference type="SUPFAM" id="SSF56112">
    <property type="entry name" value="Protein kinase-like (PK-like)"/>
    <property type="match status" value="1"/>
</dbReference>
<evidence type="ECO:0000256" key="4">
    <source>
        <dbReference type="ARBA" id="ARBA00022777"/>
    </source>
</evidence>
<dbReference type="SMART" id="SM00220">
    <property type="entry name" value="S_TKc"/>
    <property type="match status" value="1"/>
</dbReference>
<keyword evidence="3" id="KW-0547">Nucleotide-binding</keyword>
<evidence type="ECO:0000313" key="8">
    <source>
        <dbReference type="EMBL" id="TMW67045.1"/>
    </source>
</evidence>
<organism evidence="8 9">
    <name type="scientific">Pythium oligandrum</name>
    <name type="common">Mycoparasitic fungus</name>
    <dbReference type="NCBI Taxonomy" id="41045"/>
    <lineage>
        <taxon>Eukaryota</taxon>
        <taxon>Sar</taxon>
        <taxon>Stramenopiles</taxon>
        <taxon>Oomycota</taxon>
        <taxon>Peronosporomycetes</taxon>
        <taxon>Pythiales</taxon>
        <taxon>Pythiaceae</taxon>
        <taxon>Pythium</taxon>
    </lineage>
</organism>
<dbReference type="EMBL" id="SPLM01000006">
    <property type="protein sequence ID" value="TMW67045.1"/>
    <property type="molecule type" value="Genomic_DNA"/>
</dbReference>
<proteinExistence type="predicted"/>
<dbReference type="OrthoDB" id="63267at2759"/>
<dbReference type="InterPro" id="IPR011009">
    <property type="entry name" value="Kinase-like_dom_sf"/>
</dbReference>
<evidence type="ECO:0000256" key="1">
    <source>
        <dbReference type="ARBA" id="ARBA00022527"/>
    </source>
</evidence>
<name>A0A8K1CPD2_PYTOL</name>
<evidence type="ECO:0000256" key="2">
    <source>
        <dbReference type="ARBA" id="ARBA00022679"/>
    </source>
</evidence>
<dbReference type="Pfam" id="PF22749">
    <property type="entry name" value="Arb2"/>
    <property type="match status" value="1"/>
</dbReference>
<dbReference type="PANTHER" id="PTHR24351">
    <property type="entry name" value="RIBOSOMAL PROTEIN S6 KINASE"/>
    <property type="match status" value="1"/>
</dbReference>
<dbReference type="AlphaFoldDB" id="A0A8K1CPD2"/>
<sequence length="375" mass="41508">MVQYLSRAQEEGYGIILCNPFSNSAVVYEAGGFEREVPIPNSSTPRDHVHFVWENYASKCKGQMSVIAYARGGALMKSILESHEATAREKIHRIAFIQSKHEIDGNESSGVLELLGRRSINWEASFESQGGQIVDSQARVGCVCLSIGYMPPNSLEPESAPTTLEKSEDPAFAFVNANPDRPGASSIHRRLHYVFEDAMKLFLVMGYLSSGSLATHLRGRFYAADIGAAMGHLHNLNIIYYSAKLKNVLLDHDGHVRFSASPRPPYYHRDNDTVFQAIRNQERIVFSPSYSDSAVSLILGLLTRDPTMRLGSGPRDADEVLTHPFFESISWPGLLEKRIPPQVTVVSTRTTRHARTTLGSQGPSSVESNVFSGHQ</sequence>
<dbReference type="GO" id="GO:0005524">
    <property type="term" value="F:ATP binding"/>
    <property type="evidence" value="ECO:0007669"/>
    <property type="project" value="UniProtKB-KW"/>
</dbReference>
<keyword evidence="5" id="KW-0067">ATP-binding</keyword>
<dbReference type="GO" id="GO:0004674">
    <property type="term" value="F:protein serine/threonine kinase activity"/>
    <property type="evidence" value="ECO:0007669"/>
    <property type="project" value="UniProtKB-KW"/>
</dbReference>
<keyword evidence="9" id="KW-1185">Reference proteome</keyword>
<dbReference type="Gene3D" id="3.30.200.20">
    <property type="entry name" value="Phosphorylase Kinase, domain 1"/>
    <property type="match status" value="1"/>
</dbReference>
<keyword evidence="2" id="KW-0808">Transferase</keyword>
<gene>
    <name evidence="8" type="ORF">Poli38472_012161</name>
</gene>
<dbReference type="InterPro" id="IPR000719">
    <property type="entry name" value="Prot_kinase_dom"/>
</dbReference>
<comment type="caution">
    <text evidence="8">The sequence shown here is derived from an EMBL/GenBank/DDBJ whole genome shotgun (WGS) entry which is preliminary data.</text>
</comment>
<evidence type="ECO:0000259" key="7">
    <source>
        <dbReference type="SMART" id="SM00220"/>
    </source>
</evidence>
<accession>A0A8K1CPD2</accession>
<feature type="compositionally biased region" description="Polar residues" evidence="6">
    <location>
        <begin position="357"/>
        <end position="375"/>
    </location>
</feature>
<dbReference type="InterPro" id="IPR053858">
    <property type="entry name" value="Arb2_dom"/>
</dbReference>
<protein>
    <recommendedName>
        <fullName evidence="7">Protein kinase domain-containing protein</fullName>
    </recommendedName>
</protein>
<feature type="domain" description="Protein kinase" evidence="7">
    <location>
        <begin position="171"/>
        <end position="326"/>
    </location>
</feature>